<dbReference type="GO" id="GO:0006397">
    <property type="term" value="P:mRNA processing"/>
    <property type="evidence" value="ECO:0007669"/>
    <property type="project" value="UniProtKB-KW"/>
</dbReference>
<evidence type="ECO:0000313" key="6">
    <source>
        <dbReference type="Proteomes" id="UP000261520"/>
    </source>
</evidence>
<keyword evidence="3" id="KW-0508">mRNA splicing</keyword>
<proteinExistence type="inferred from homology"/>
<feature type="domain" description="Pre-mRNA-splicing factor Syf1-like N-terminal HAT-repeats" evidence="4">
    <location>
        <begin position="9"/>
        <end position="67"/>
    </location>
</feature>
<reference evidence="5" key="1">
    <citation type="submission" date="2025-08" db="UniProtKB">
        <authorList>
            <consortium name="Ensembl"/>
        </authorList>
    </citation>
    <scope>IDENTIFICATION</scope>
</reference>
<keyword evidence="2" id="KW-0507">mRNA processing</keyword>
<dbReference type="STRING" id="409849.ENSPMGP00000009945"/>
<evidence type="ECO:0000256" key="2">
    <source>
        <dbReference type="ARBA" id="ARBA00022664"/>
    </source>
</evidence>
<protein>
    <recommendedName>
        <fullName evidence="4">Pre-mRNA-splicing factor Syf1-like N-terminal HAT-repeats domain-containing protein</fullName>
    </recommendedName>
</protein>
<sequence>MPITASEDDDLPYEEEIIRNPYSVKCWMRYIEFKQNGSKTTLNMIYERALKELPGRYWYCLCYSKCLKNQSAVQFL</sequence>
<reference evidence="5" key="2">
    <citation type="submission" date="2025-09" db="UniProtKB">
        <authorList>
            <consortium name="Ensembl"/>
        </authorList>
    </citation>
    <scope>IDENTIFICATION</scope>
</reference>
<dbReference type="Gene3D" id="1.25.40.10">
    <property type="entry name" value="Tetratricopeptide repeat domain"/>
    <property type="match status" value="1"/>
</dbReference>
<dbReference type="Ensembl" id="ENSPMGT00000010603.1">
    <property type="protein sequence ID" value="ENSPMGP00000009945.1"/>
    <property type="gene ID" value="ENSPMGG00000008244.1"/>
</dbReference>
<comment type="similarity">
    <text evidence="1">Belongs to the crooked-neck family.</text>
</comment>
<dbReference type="GO" id="GO:0008380">
    <property type="term" value="P:RNA splicing"/>
    <property type="evidence" value="ECO:0007669"/>
    <property type="project" value="UniProtKB-KW"/>
</dbReference>
<dbReference type="InterPro" id="IPR011990">
    <property type="entry name" value="TPR-like_helical_dom_sf"/>
</dbReference>
<evidence type="ECO:0000256" key="1">
    <source>
        <dbReference type="ARBA" id="ARBA00008644"/>
    </source>
</evidence>
<keyword evidence="6" id="KW-1185">Reference proteome</keyword>
<organism evidence="5 6">
    <name type="scientific">Periophthalmus magnuspinnatus</name>
    <dbReference type="NCBI Taxonomy" id="409849"/>
    <lineage>
        <taxon>Eukaryota</taxon>
        <taxon>Metazoa</taxon>
        <taxon>Chordata</taxon>
        <taxon>Craniata</taxon>
        <taxon>Vertebrata</taxon>
        <taxon>Euteleostomi</taxon>
        <taxon>Actinopterygii</taxon>
        <taxon>Neopterygii</taxon>
        <taxon>Teleostei</taxon>
        <taxon>Neoteleostei</taxon>
        <taxon>Acanthomorphata</taxon>
        <taxon>Gobiaria</taxon>
        <taxon>Gobiiformes</taxon>
        <taxon>Gobioidei</taxon>
        <taxon>Gobiidae</taxon>
        <taxon>Oxudercinae</taxon>
        <taxon>Periophthalmus</taxon>
    </lineage>
</organism>
<name>A0A3B3ZZI7_9GOBI</name>
<dbReference type="InterPro" id="IPR055433">
    <property type="entry name" value="HAT_Syf1-like_N"/>
</dbReference>
<evidence type="ECO:0000256" key="3">
    <source>
        <dbReference type="ARBA" id="ARBA00023187"/>
    </source>
</evidence>
<dbReference type="SUPFAM" id="SSF48452">
    <property type="entry name" value="TPR-like"/>
    <property type="match status" value="1"/>
</dbReference>
<dbReference type="AlphaFoldDB" id="A0A3B3ZZI7"/>
<accession>A0A3B3ZZI7</accession>
<evidence type="ECO:0000259" key="4">
    <source>
        <dbReference type="Pfam" id="PF23233"/>
    </source>
</evidence>
<dbReference type="Proteomes" id="UP000261520">
    <property type="component" value="Unplaced"/>
</dbReference>
<dbReference type="Pfam" id="PF23233">
    <property type="entry name" value="HAT_Syf1_CNRKL1_N"/>
    <property type="match status" value="1"/>
</dbReference>
<evidence type="ECO:0000313" key="5">
    <source>
        <dbReference type="Ensembl" id="ENSPMGP00000009945.1"/>
    </source>
</evidence>